<comment type="caution">
    <text evidence="1">The sequence shown here is derived from an EMBL/GenBank/DDBJ whole genome shotgun (WGS) entry which is preliminary data.</text>
</comment>
<organism evidence="1 2">
    <name type="scientific">Streptomyces xanthochromogenes</name>
    <dbReference type="NCBI Taxonomy" id="67384"/>
    <lineage>
        <taxon>Bacteria</taxon>
        <taxon>Bacillati</taxon>
        <taxon>Actinomycetota</taxon>
        <taxon>Actinomycetes</taxon>
        <taxon>Kitasatosporales</taxon>
        <taxon>Streptomycetaceae</taxon>
        <taxon>Streptomyces</taxon>
    </lineage>
</organism>
<sequence>MATLKPLNHASGSGMLMLQLTGSKAVITEDVKGLAGTFMKAPFPHVQHIHINGMGRCPDASADKNGDGVVSTTEGGPAYGAIGTTLGLTGDTSPAAGTNIKIAPSGADFHYSRTITLDAATQASIKAGKAVIVVHGLDPTTLSAKAQAEPSDLVPSLPLAATSPALCGPLAASQMAMVPGGGVNTGGGGTSGIQDSWLFAAGAGLTAAAGGTLVLRRRTSAEK</sequence>
<dbReference type="Proteomes" id="UP000600946">
    <property type="component" value="Unassembled WGS sequence"/>
</dbReference>
<proteinExistence type="predicted"/>
<name>A0ABQ3ANK6_9ACTN</name>
<protein>
    <recommendedName>
        <fullName evidence="3">CHRD domain-containing protein</fullName>
    </recommendedName>
</protein>
<evidence type="ECO:0000313" key="2">
    <source>
        <dbReference type="Proteomes" id="UP000600946"/>
    </source>
</evidence>
<keyword evidence="2" id="KW-1185">Reference proteome</keyword>
<evidence type="ECO:0008006" key="3">
    <source>
        <dbReference type="Google" id="ProtNLM"/>
    </source>
</evidence>
<evidence type="ECO:0000313" key="1">
    <source>
        <dbReference type="EMBL" id="GGY62255.1"/>
    </source>
</evidence>
<gene>
    <name evidence="1" type="ORF">GCM10010326_66390</name>
</gene>
<dbReference type="EMBL" id="BMUU01000015">
    <property type="protein sequence ID" value="GGY62255.1"/>
    <property type="molecule type" value="Genomic_DNA"/>
</dbReference>
<reference evidence="2" key="1">
    <citation type="journal article" date="2019" name="Int. J. Syst. Evol. Microbiol.">
        <title>The Global Catalogue of Microorganisms (GCM) 10K type strain sequencing project: providing services to taxonomists for standard genome sequencing and annotation.</title>
        <authorList>
            <consortium name="The Broad Institute Genomics Platform"/>
            <consortium name="The Broad Institute Genome Sequencing Center for Infectious Disease"/>
            <person name="Wu L."/>
            <person name="Ma J."/>
        </authorList>
    </citation>
    <scope>NUCLEOTIDE SEQUENCE [LARGE SCALE GENOMIC DNA]</scope>
    <source>
        <strain evidence="2">JCM 4594</strain>
    </source>
</reference>
<accession>A0ABQ3ANK6</accession>